<name>A0ACB7SHK0_HYAAI</name>
<protein>
    <submittedName>
        <fullName evidence="1">Uncharacterized protein</fullName>
    </submittedName>
</protein>
<proteinExistence type="predicted"/>
<evidence type="ECO:0000313" key="1">
    <source>
        <dbReference type="EMBL" id="KAH6934095.1"/>
    </source>
</evidence>
<gene>
    <name evidence="1" type="ORF">HPB50_020033</name>
</gene>
<evidence type="ECO:0000313" key="2">
    <source>
        <dbReference type="Proteomes" id="UP000821845"/>
    </source>
</evidence>
<comment type="caution">
    <text evidence="1">The sequence shown here is derived from an EMBL/GenBank/DDBJ whole genome shotgun (WGS) entry which is preliminary data.</text>
</comment>
<organism evidence="1 2">
    <name type="scientific">Hyalomma asiaticum</name>
    <name type="common">Tick</name>
    <dbReference type="NCBI Taxonomy" id="266040"/>
    <lineage>
        <taxon>Eukaryota</taxon>
        <taxon>Metazoa</taxon>
        <taxon>Ecdysozoa</taxon>
        <taxon>Arthropoda</taxon>
        <taxon>Chelicerata</taxon>
        <taxon>Arachnida</taxon>
        <taxon>Acari</taxon>
        <taxon>Parasitiformes</taxon>
        <taxon>Ixodida</taxon>
        <taxon>Ixodoidea</taxon>
        <taxon>Ixodidae</taxon>
        <taxon>Hyalomminae</taxon>
        <taxon>Hyalomma</taxon>
    </lineage>
</organism>
<dbReference type="Proteomes" id="UP000821845">
    <property type="component" value="Chromosome 4"/>
</dbReference>
<dbReference type="EMBL" id="CM023484">
    <property type="protein sequence ID" value="KAH6934095.1"/>
    <property type="molecule type" value="Genomic_DNA"/>
</dbReference>
<keyword evidence="2" id="KW-1185">Reference proteome</keyword>
<accession>A0ACB7SHK0</accession>
<reference evidence="1" key="1">
    <citation type="submission" date="2020-05" db="EMBL/GenBank/DDBJ databases">
        <title>Large-scale comparative analyses of tick genomes elucidate their genetic diversity and vector capacities.</title>
        <authorList>
            <person name="Jia N."/>
            <person name="Wang J."/>
            <person name="Shi W."/>
            <person name="Du L."/>
            <person name="Sun Y."/>
            <person name="Zhan W."/>
            <person name="Jiang J."/>
            <person name="Wang Q."/>
            <person name="Zhang B."/>
            <person name="Ji P."/>
            <person name="Sakyi L.B."/>
            <person name="Cui X."/>
            <person name="Yuan T."/>
            <person name="Jiang B."/>
            <person name="Yang W."/>
            <person name="Lam T.T.-Y."/>
            <person name="Chang Q."/>
            <person name="Ding S."/>
            <person name="Wang X."/>
            <person name="Zhu J."/>
            <person name="Ruan X."/>
            <person name="Zhao L."/>
            <person name="Wei J."/>
            <person name="Que T."/>
            <person name="Du C."/>
            <person name="Cheng J."/>
            <person name="Dai P."/>
            <person name="Han X."/>
            <person name="Huang E."/>
            <person name="Gao Y."/>
            <person name="Liu J."/>
            <person name="Shao H."/>
            <person name="Ye R."/>
            <person name="Li L."/>
            <person name="Wei W."/>
            <person name="Wang X."/>
            <person name="Wang C."/>
            <person name="Yang T."/>
            <person name="Huo Q."/>
            <person name="Li W."/>
            <person name="Guo W."/>
            <person name="Chen H."/>
            <person name="Zhou L."/>
            <person name="Ni X."/>
            <person name="Tian J."/>
            <person name="Zhou Y."/>
            <person name="Sheng Y."/>
            <person name="Liu T."/>
            <person name="Pan Y."/>
            <person name="Xia L."/>
            <person name="Li J."/>
            <person name="Zhao F."/>
            <person name="Cao W."/>
        </authorList>
    </citation>
    <scope>NUCLEOTIDE SEQUENCE</scope>
    <source>
        <strain evidence="1">Hyas-2018</strain>
    </source>
</reference>
<sequence>MWRRCPPTTQGFLRSFTFCDSIARSPRDVRKVPDDNLNTRTLNEHVTSSHHGPHSYVPADETRTRAMFPPTKTAALGSSQSSMASSASQNEECHDTTNVSANGSRNVEPSVGRLSRLTLKCCSDASSCLSIFDGTQPRIAQQFMAQVQGIKELAHWMSSHTLISATNRLGGSARDGHSAYGIRTQKTMLDKVPYRLAEDELTTLFRSGIDDNTRANTLSARL</sequence>